<feature type="transmembrane region" description="Helical" evidence="6">
    <location>
        <begin position="215"/>
        <end position="233"/>
    </location>
</feature>
<dbReference type="EMBL" id="LTAO01000009">
    <property type="protein sequence ID" value="KYG33158.1"/>
    <property type="molecule type" value="Genomic_DNA"/>
</dbReference>
<evidence type="ECO:0000313" key="8">
    <source>
        <dbReference type="EMBL" id="KYG33158.1"/>
    </source>
</evidence>
<dbReference type="RefSeq" id="WP_061948036.1">
    <property type="nucleotide sequence ID" value="NZ_LTAO01000009.1"/>
</dbReference>
<dbReference type="Pfam" id="PF05140">
    <property type="entry name" value="ResB"/>
    <property type="match status" value="1"/>
</dbReference>
<dbReference type="Proteomes" id="UP000075806">
    <property type="component" value="Unassembled WGS sequence"/>
</dbReference>
<feature type="transmembrane region" description="Helical" evidence="6">
    <location>
        <begin position="67"/>
        <end position="85"/>
    </location>
</feature>
<name>A0A162EL29_9BACI</name>
<keyword evidence="9" id="KW-1185">Reference proteome</keyword>
<dbReference type="PANTHER" id="PTHR31566:SF0">
    <property type="entry name" value="CYTOCHROME C BIOGENESIS PROTEIN CCS1, CHLOROPLASTIC"/>
    <property type="match status" value="1"/>
</dbReference>
<proteinExistence type="predicted"/>
<keyword evidence="2 6" id="KW-0812">Transmembrane</keyword>
<feature type="transmembrane region" description="Helical" evidence="6">
    <location>
        <begin position="123"/>
        <end position="145"/>
    </location>
</feature>
<keyword evidence="3" id="KW-0201">Cytochrome c-type biogenesis</keyword>
<dbReference type="AlphaFoldDB" id="A0A162EL29"/>
<feature type="transmembrane region" description="Helical" evidence="6">
    <location>
        <begin position="461"/>
        <end position="484"/>
    </location>
</feature>
<dbReference type="InterPro" id="IPR007816">
    <property type="entry name" value="ResB-like_domain"/>
</dbReference>
<dbReference type="GO" id="GO:0017004">
    <property type="term" value="P:cytochrome complex assembly"/>
    <property type="evidence" value="ECO:0007669"/>
    <property type="project" value="UniProtKB-KW"/>
</dbReference>
<gene>
    <name evidence="8" type="ORF">AZF04_17590</name>
</gene>
<keyword evidence="5 6" id="KW-0472">Membrane</keyword>
<dbReference type="OrthoDB" id="9770923at2"/>
<evidence type="ECO:0000256" key="4">
    <source>
        <dbReference type="ARBA" id="ARBA00022989"/>
    </source>
</evidence>
<dbReference type="GO" id="GO:0016020">
    <property type="term" value="C:membrane"/>
    <property type="evidence" value="ECO:0007669"/>
    <property type="project" value="UniProtKB-SubCell"/>
</dbReference>
<keyword evidence="4 6" id="KW-1133">Transmembrane helix</keyword>
<sequence>MKEVKCECGHSNPQGTIICESCGKPLEDQNQSKNLLNMRYEGVARRSQTYKSTIIDKIWMFFSSVKVGIWIIVLILVASIFGTIFPQEFYIGGANPATFYKEEYGALGEIYYQLGFHDLYGSWWYMLLLASLGISLIIASLDRVVPLHRALKNQRTKRHENFMKRQRVFSSSTVEDEEEVLKHVKEKLKAKRYQIREEEGHLVAEKGRFSRWGPYVNHLGLIIFLIGCMLRYFPGFYLDEHVWVREGEVQVVPGSNQELFLENEQFLLEIYDQEEEADEAPMQAPRVKNYQTNAVLYQANPDSPVGVVDDLQEVERHDIRVNDPLEYQGYKFYQLDYKLNELATMSFTVENKESSEQFGRMDVDLNNPQDFYELDEGYMVKVEEYFPDFYMDDNNEPASRTRLPNNPVFVFNITTPETPDGETSLVGIAQNIEPFGENDYKVTFVDVTTNNVTGIGVRKDITIPILIAGGAIFMIGLVQGSYWAHRRIWFQKIKGEIWIAGHTNKNWLALRKDIDEVIDQTDLSSPIDQVEMNEKNNELKNQNQEG</sequence>
<accession>A0A162EL29</accession>
<organism evidence="8 9">
    <name type="scientific">Alkalihalobacillus trypoxylicola</name>
    <dbReference type="NCBI Taxonomy" id="519424"/>
    <lineage>
        <taxon>Bacteria</taxon>
        <taxon>Bacillati</taxon>
        <taxon>Bacillota</taxon>
        <taxon>Bacilli</taxon>
        <taxon>Bacillales</taxon>
        <taxon>Bacillaceae</taxon>
        <taxon>Alkalihalobacillus</taxon>
    </lineage>
</organism>
<evidence type="ECO:0000313" key="9">
    <source>
        <dbReference type="Proteomes" id="UP000075806"/>
    </source>
</evidence>
<evidence type="ECO:0000256" key="6">
    <source>
        <dbReference type="SAM" id="Phobius"/>
    </source>
</evidence>
<dbReference type="InterPro" id="IPR023494">
    <property type="entry name" value="Cyt_c_bgen_Ccs1/CcsB/ResB"/>
</dbReference>
<evidence type="ECO:0000256" key="1">
    <source>
        <dbReference type="ARBA" id="ARBA00004141"/>
    </source>
</evidence>
<comment type="subcellular location">
    <subcellularLocation>
        <location evidence="1">Membrane</location>
        <topology evidence="1">Multi-pass membrane protein</topology>
    </subcellularLocation>
</comment>
<evidence type="ECO:0000256" key="2">
    <source>
        <dbReference type="ARBA" id="ARBA00022692"/>
    </source>
</evidence>
<protein>
    <submittedName>
        <fullName evidence="8">Cytochrome C biogenesis protein</fullName>
    </submittedName>
</protein>
<dbReference type="STRING" id="519424.AZF04_17590"/>
<reference evidence="8" key="1">
    <citation type="submission" date="2016-02" db="EMBL/GenBank/DDBJ databases">
        <title>Genome sequence of Bacillus trypoxylicola KCTC 13244(T).</title>
        <authorList>
            <person name="Jeong H."/>
            <person name="Park S.-H."/>
            <person name="Choi S.-K."/>
        </authorList>
    </citation>
    <scope>NUCLEOTIDE SEQUENCE [LARGE SCALE GENOMIC DNA]</scope>
    <source>
        <strain evidence="8">KCTC 13244</strain>
    </source>
</reference>
<comment type="caution">
    <text evidence="8">The sequence shown here is derived from an EMBL/GenBank/DDBJ whole genome shotgun (WGS) entry which is preliminary data.</text>
</comment>
<evidence type="ECO:0000256" key="3">
    <source>
        <dbReference type="ARBA" id="ARBA00022748"/>
    </source>
</evidence>
<evidence type="ECO:0000256" key="5">
    <source>
        <dbReference type="ARBA" id="ARBA00023136"/>
    </source>
</evidence>
<dbReference type="PANTHER" id="PTHR31566">
    <property type="entry name" value="CYTOCHROME C BIOGENESIS PROTEIN CCS1, CHLOROPLASTIC"/>
    <property type="match status" value="1"/>
</dbReference>
<evidence type="ECO:0000259" key="7">
    <source>
        <dbReference type="Pfam" id="PF05140"/>
    </source>
</evidence>
<feature type="domain" description="ResB-like" evidence="7">
    <location>
        <begin position="65"/>
        <end position="515"/>
    </location>
</feature>